<evidence type="ECO:0000256" key="12">
    <source>
        <dbReference type="ARBA" id="ARBA00023303"/>
    </source>
</evidence>
<evidence type="ECO:0000259" key="15">
    <source>
        <dbReference type="Pfam" id="PF10613"/>
    </source>
</evidence>
<proteinExistence type="inferred from homology"/>
<dbReference type="AlphaFoldDB" id="T1IQG7"/>
<dbReference type="Gene3D" id="3.40.190.10">
    <property type="entry name" value="Periplasmic binding protein-like II"/>
    <property type="match status" value="3"/>
</dbReference>
<keyword evidence="10" id="KW-0325">Glycoprotein</keyword>
<keyword evidence="3" id="KW-0813">Transport</keyword>
<evidence type="ECO:0000256" key="9">
    <source>
        <dbReference type="ARBA" id="ARBA00023170"/>
    </source>
</evidence>
<evidence type="ECO:0000256" key="8">
    <source>
        <dbReference type="ARBA" id="ARBA00023136"/>
    </source>
</evidence>
<feature type="transmembrane region" description="Helical" evidence="13">
    <location>
        <begin position="225"/>
        <end position="242"/>
    </location>
</feature>
<keyword evidence="6 13" id="KW-1133">Transmembrane helix</keyword>
<evidence type="ECO:0000313" key="16">
    <source>
        <dbReference type="EnsemblMetazoa" id="SMAR003284-PA"/>
    </source>
</evidence>
<evidence type="ECO:0000256" key="4">
    <source>
        <dbReference type="ARBA" id="ARBA00022475"/>
    </source>
</evidence>
<feature type="transmembrane region" description="Helical" evidence="13">
    <location>
        <begin position="179"/>
        <end position="195"/>
    </location>
</feature>
<dbReference type="GO" id="GO:0005886">
    <property type="term" value="C:plasma membrane"/>
    <property type="evidence" value="ECO:0007669"/>
    <property type="project" value="UniProtKB-SubCell"/>
</dbReference>
<keyword evidence="7" id="KW-0406">Ion transport</keyword>
<feature type="domain" description="Ionotropic glutamate receptor C-terminal" evidence="14">
    <location>
        <begin position="217"/>
        <end position="336"/>
    </location>
</feature>
<evidence type="ECO:0000256" key="1">
    <source>
        <dbReference type="ARBA" id="ARBA00004651"/>
    </source>
</evidence>
<evidence type="ECO:0000256" key="3">
    <source>
        <dbReference type="ARBA" id="ARBA00022448"/>
    </source>
</evidence>
<comment type="similarity">
    <text evidence="2">Belongs to the glutamate-gated ion channel (TC 1.A.10.1) family.</text>
</comment>
<dbReference type="GO" id="GO:0050906">
    <property type="term" value="P:detection of stimulus involved in sensory perception"/>
    <property type="evidence" value="ECO:0007669"/>
    <property type="project" value="UniProtKB-ARBA"/>
</dbReference>
<dbReference type="EMBL" id="AFFK01018321">
    <property type="status" value="NOT_ANNOTATED_CDS"/>
    <property type="molecule type" value="Genomic_DNA"/>
</dbReference>
<dbReference type="InterPro" id="IPR052192">
    <property type="entry name" value="Insect_Ionotropic_Sensory_Rcpt"/>
</dbReference>
<evidence type="ECO:0000256" key="11">
    <source>
        <dbReference type="ARBA" id="ARBA00023286"/>
    </source>
</evidence>
<dbReference type="HOGENOM" id="CLU_037166_0_0_1"/>
<reference evidence="17" key="1">
    <citation type="submission" date="2011-05" db="EMBL/GenBank/DDBJ databases">
        <authorList>
            <person name="Richards S.R."/>
            <person name="Qu J."/>
            <person name="Jiang H."/>
            <person name="Jhangiani S.N."/>
            <person name="Agravi P."/>
            <person name="Goodspeed R."/>
            <person name="Gross S."/>
            <person name="Mandapat C."/>
            <person name="Jackson L."/>
            <person name="Mathew T."/>
            <person name="Pu L."/>
            <person name="Thornton R."/>
            <person name="Saada N."/>
            <person name="Wilczek-Boney K.B."/>
            <person name="Lee S."/>
            <person name="Kovar C."/>
            <person name="Wu Y."/>
            <person name="Scherer S.E."/>
            <person name="Worley K.C."/>
            <person name="Muzny D.M."/>
            <person name="Gibbs R."/>
        </authorList>
    </citation>
    <scope>NUCLEOTIDE SEQUENCE</scope>
    <source>
        <strain evidence="17">Brora</strain>
    </source>
</reference>
<dbReference type="SUPFAM" id="SSF53850">
    <property type="entry name" value="Periplasmic binding protein-like II"/>
    <property type="match status" value="1"/>
</dbReference>
<dbReference type="eggNOG" id="KOG1052">
    <property type="taxonomic scope" value="Eukaryota"/>
</dbReference>
<dbReference type="InterPro" id="IPR019594">
    <property type="entry name" value="Glu/Gly-bd"/>
</dbReference>
<keyword evidence="17" id="KW-1185">Reference proteome</keyword>
<dbReference type="PANTHER" id="PTHR42643:SF24">
    <property type="entry name" value="IONOTROPIC RECEPTOR 60A"/>
    <property type="match status" value="1"/>
</dbReference>
<dbReference type="Proteomes" id="UP000014500">
    <property type="component" value="Unassembled WGS sequence"/>
</dbReference>
<keyword evidence="11" id="KW-1071">Ligand-gated ion channel</keyword>
<evidence type="ECO:0008006" key="18">
    <source>
        <dbReference type="Google" id="ProtNLM"/>
    </source>
</evidence>
<dbReference type="InterPro" id="IPR001320">
    <property type="entry name" value="Iontro_rcpt_C"/>
</dbReference>
<evidence type="ECO:0000259" key="14">
    <source>
        <dbReference type="Pfam" id="PF00060"/>
    </source>
</evidence>
<evidence type="ECO:0000256" key="7">
    <source>
        <dbReference type="ARBA" id="ARBA00023065"/>
    </source>
</evidence>
<evidence type="ECO:0000256" key="6">
    <source>
        <dbReference type="ARBA" id="ARBA00022989"/>
    </source>
</evidence>
<dbReference type="EnsemblMetazoa" id="SMAR003284-RA">
    <property type="protein sequence ID" value="SMAR003284-PA"/>
    <property type="gene ID" value="SMAR003284"/>
</dbReference>
<keyword evidence="5 13" id="KW-0812">Transmembrane</keyword>
<evidence type="ECO:0000256" key="5">
    <source>
        <dbReference type="ARBA" id="ARBA00022692"/>
    </source>
</evidence>
<name>T1IQG7_STRMM</name>
<accession>T1IQG7</accession>
<sequence length="443" mass="50566">MALSINQPSNHTIKVGLIHLPPEMKLSGPDDNITLGGYFGEFFEILFAILNISYQYIRIPENQFGSLNKNKTWSGMMNYLVEHVLIKIDIGASLTQTRKRQDYVKFSPILYSSSYRLLYRQLDDPEWSYNFFLKPFQTDVWICVLILSSVVILFAHYYKRRIFFKTGHLRNISNLIHDVFFHFILCWPIILQSGIKKLQSPRKNTEICKFSIPAHMSVNISSSRIIFLCYYVFVLLTIVSYNSHLTAMLTVSTYTIPFQSVDDMILKTNYFPVLVEGRSIEEMFLNAEQEPWKSGWGKILANLPNSMVVNTQKGIDIAYSTKAAFITTLEDLQSIRNNCSLKLAPGSFGKLTDSIAYAANFPYIEIFNTGILRMREVGIINKLARDYYLGETETLCSSTALFKSVVLRTIVGIVLAYLGGLMLSLLVFLVEILLTNKIAVIVM</sequence>
<feature type="domain" description="Ionotropic glutamate receptor L-glutamate and glycine-binding" evidence="15">
    <location>
        <begin position="30"/>
        <end position="120"/>
    </location>
</feature>
<dbReference type="OMA" id="RIPENQF"/>
<dbReference type="PANTHER" id="PTHR42643">
    <property type="entry name" value="IONOTROPIC RECEPTOR 20A-RELATED"/>
    <property type="match status" value="1"/>
</dbReference>
<dbReference type="Pfam" id="PF00060">
    <property type="entry name" value="Lig_chan"/>
    <property type="match status" value="1"/>
</dbReference>
<evidence type="ECO:0000256" key="13">
    <source>
        <dbReference type="SAM" id="Phobius"/>
    </source>
</evidence>
<reference evidence="16" key="2">
    <citation type="submission" date="2015-02" db="UniProtKB">
        <authorList>
            <consortium name="EnsemblMetazoa"/>
        </authorList>
    </citation>
    <scope>IDENTIFICATION</scope>
</reference>
<keyword evidence="9" id="KW-0675">Receptor</keyword>
<dbReference type="PhylomeDB" id="T1IQG7"/>
<organism evidence="16 17">
    <name type="scientific">Strigamia maritima</name>
    <name type="common">European centipede</name>
    <name type="synonym">Geophilus maritimus</name>
    <dbReference type="NCBI Taxonomy" id="126957"/>
    <lineage>
        <taxon>Eukaryota</taxon>
        <taxon>Metazoa</taxon>
        <taxon>Ecdysozoa</taxon>
        <taxon>Arthropoda</taxon>
        <taxon>Myriapoda</taxon>
        <taxon>Chilopoda</taxon>
        <taxon>Pleurostigmophora</taxon>
        <taxon>Geophilomorpha</taxon>
        <taxon>Linotaeniidae</taxon>
        <taxon>Strigamia</taxon>
    </lineage>
</organism>
<evidence type="ECO:0000256" key="2">
    <source>
        <dbReference type="ARBA" id="ARBA00008685"/>
    </source>
</evidence>
<feature type="transmembrane region" description="Helical" evidence="13">
    <location>
        <begin position="410"/>
        <end position="434"/>
    </location>
</feature>
<feature type="transmembrane region" description="Helical" evidence="13">
    <location>
        <begin position="139"/>
        <end position="158"/>
    </location>
</feature>
<comment type="subcellular location">
    <subcellularLocation>
        <location evidence="1">Cell membrane</location>
        <topology evidence="1">Multi-pass membrane protein</topology>
    </subcellularLocation>
</comment>
<dbReference type="STRING" id="126957.T1IQG7"/>
<keyword evidence="4" id="KW-1003">Cell membrane</keyword>
<evidence type="ECO:0000313" key="17">
    <source>
        <dbReference type="Proteomes" id="UP000014500"/>
    </source>
</evidence>
<keyword evidence="8 13" id="KW-0472">Membrane</keyword>
<keyword evidence="12" id="KW-0407">Ion channel</keyword>
<dbReference type="Pfam" id="PF10613">
    <property type="entry name" value="Lig_chan-Glu_bd"/>
    <property type="match status" value="1"/>
</dbReference>
<evidence type="ECO:0000256" key="10">
    <source>
        <dbReference type="ARBA" id="ARBA00023180"/>
    </source>
</evidence>
<protein>
    <recommendedName>
        <fullName evidence="18">Ionotropic glutamate receptor L-glutamate and glycine-binding domain-containing protein</fullName>
    </recommendedName>
</protein>
<dbReference type="GO" id="GO:0015276">
    <property type="term" value="F:ligand-gated monoatomic ion channel activity"/>
    <property type="evidence" value="ECO:0007669"/>
    <property type="project" value="InterPro"/>
</dbReference>